<comment type="caution">
    <text evidence="1">The sequence shown here is derived from an EMBL/GenBank/DDBJ whole genome shotgun (WGS) entry which is preliminary data.</text>
</comment>
<dbReference type="Proteomes" id="UP000299102">
    <property type="component" value="Unassembled WGS sequence"/>
</dbReference>
<dbReference type="EMBL" id="BGZK01002007">
    <property type="protein sequence ID" value="GBP89532.1"/>
    <property type="molecule type" value="Genomic_DNA"/>
</dbReference>
<organism evidence="1 2">
    <name type="scientific">Eumeta variegata</name>
    <name type="common">Bagworm moth</name>
    <name type="synonym">Eumeta japonica</name>
    <dbReference type="NCBI Taxonomy" id="151549"/>
    <lineage>
        <taxon>Eukaryota</taxon>
        <taxon>Metazoa</taxon>
        <taxon>Ecdysozoa</taxon>
        <taxon>Arthropoda</taxon>
        <taxon>Hexapoda</taxon>
        <taxon>Insecta</taxon>
        <taxon>Pterygota</taxon>
        <taxon>Neoptera</taxon>
        <taxon>Endopterygota</taxon>
        <taxon>Lepidoptera</taxon>
        <taxon>Glossata</taxon>
        <taxon>Ditrysia</taxon>
        <taxon>Tineoidea</taxon>
        <taxon>Psychidae</taxon>
        <taxon>Oiketicinae</taxon>
        <taxon>Eumeta</taxon>
    </lineage>
</organism>
<keyword evidence="2" id="KW-1185">Reference proteome</keyword>
<reference evidence="1 2" key="1">
    <citation type="journal article" date="2019" name="Commun. Biol.">
        <title>The bagworm genome reveals a unique fibroin gene that provides high tensile strength.</title>
        <authorList>
            <person name="Kono N."/>
            <person name="Nakamura H."/>
            <person name="Ohtoshi R."/>
            <person name="Tomita M."/>
            <person name="Numata K."/>
            <person name="Arakawa K."/>
        </authorList>
    </citation>
    <scope>NUCLEOTIDE SEQUENCE [LARGE SCALE GENOMIC DNA]</scope>
</reference>
<accession>A0A4C1ZQB0</accession>
<evidence type="ECO:0000313" key="2">
    <source>
        <dbReference type="Proteomes" id="UP000299102"/>
    </source>
</evidence>
<dbReference type="AlphaFoldDB" id="A0A4C1ZQB0"/>
<name>A0A4C1ZQB0_EUMVA</name>
<gene>
    <name evidence="1" type="ORF">EVAR_55210_1</name>
</gene>
<sequence>MVAICLYRDALRARSSVFGILSACIVMHCTLVAPSSEYYLPVSVMNYALIAPPLEHDGGCVPGYWDTLHARSSVVGVRLRHYSLYNHLCLIEEWLYLFKG</sequence>
<proteinExistence type="predicted"/>
<evidence type="ECO:0000313" key="1">
    <source>
        <dbReference type="EMBL" id="GBP89532.1"/>
    </source>
</evidence>
<protein>
    <submittedName>
        <fullName evidence="1">Uncharacterized protein</fullName>
    </submittedName>
</protein>